<evidence type="ECO:0000313" key="14">
    <source>
        <dbReference type="EMBL" id="CAB5075026.1"/>
    </source>
</evidence>
<evidence type="ECO:0000313" key="9">
    <source>
        <dbReference type="EMBL" id="CAB4806625.1"/>
    </source>
</evidence>
<dbReference type="EMBL" id="CAEZXC010000003">
    <property type="protein sequence ID" value="CAB4665527.1"/>
    <property type="molecule type" value="Genomic_DNA"/>
</dbReference>
<dbReference type="PANTHER" id="PTHR47514">
    <property type="entry name" value="TRANSKETOLASE N-TERMINAL SECTION-RELATED"/>
    <property type="match status" value="1"/>
</dbReference>
<dbReference type="EMBL" id="CAFBNM010000009">
    <property type="protein sequence ID" value="CAB4958023.1"/>
    <property type="molecule type" value="Genomic_DNA"/>
</dbReference>
<comment type="cofactor">
    <cofactor evidence="1">
        <name>thiamine diphosphate</name>
        <dbReference type="ChEBI" id="CHEBI:58937"/>
    </cofactor>
</comment>
<evidence type="ECO:0000313" key="10">
    <source>
        <dbReference type="EMBL" id="CAB4841956.1"/>
    </source>
</evidence>
<proteinExistence type="inferred from homology"/>
<accession>A0A6J6YDV9</accession>
<dbReference type="EMBL" id="CAEZYT010000002">
    <property type="protein sequence ID" value="CAB4727194.1"/>
    <property type="molecule type" value="Genomic_DNA"/>
</dbReference>
<gene>
    <name evidence="5" type="ORF">UFOPK1824_00569</name>
    <name evidence="6" type="ORF">UFOPK2340_00102</name>
    <name evidence="7" type="ORF">UFOPK2772_00074</name>
    <name evidence="8" type="ORF">UFOPK2850_00743</name>
    <name evidence="9" type="ORF">UFOPK3027_01015</name>
    <name evidence="10" type="ORF">UFOPK3256_00723</name>
    <name evidence="11" type="ORF">UFOPK3827_01037</name>
    <name evidence="12" type="ORF">UFOPK3982_00027</name>
    <name evidence="13" type="ORF">UFOPK4120_00977</name>
    <name evidence="14" type="ORF">UFOPK4404_01151</name>
</gene>
<evidence type="ECO:0000313" key="7">
    <source>
        <dbReference type="EMBL" id="CAB4727194.1"/>
    </source>
</evidence>
<reference evidence="9" key="1">
    <citation type="submission" date="2020-05" db="EMBL/GenBank/DDBJ databases">
        <authorList>
            <person name="Chiriac C."/>
            <person name="Salcher M."/>
            <person name="Ghai R."/>
            <person name="Kavagutti S V."/>
        </authorList>
    </citation>
    <scope>NUCLEOTIDE SEQUENCE</scope>
</reference>
<evidence type="ECO:0000313" key="11">
    <source>
        <dbReference type="EMBL" id="CAB4958023.1"/>
    </source>
</evidence>
<dbReference type="EMBL" id="CAFBQY010000013">
    <property type="protein sequence ID" value="CAB5075026.1"/>
    <property type="molecule type" value="Genomic_DNA"/>
</dbReference>
<evidence type="ECO:0000256" key="2">
    <source>
        <dbReference type="ARBA" id="ARBA00007131"/>
    </source>
</evidence>
<organism evidence="9">
    <name type="scientific">freshwater metagenome</name>
    <dbReference type="NCBI Taxonomy" id="449393"/>
    <lineage>
        <taxon>unclassified sequences</taxon>
        <taxon>metagenomes</taxon>
        <taxon>ecological metagenomes</taxon>
    </lineage>
</organism>
<evidence type="ECO:0000313" key="8">
    <source>
        <dbReference type="EMBL" id="CAB4755631.1"/>
    </source>
</evidence>
<dbReference type="Gene3D" id="3.40.50.970">
    <property type="match status" value="1"/>
</dbReference>
<comment type="similarity">
    <text evidence="2">Belongs to the transketolase family.</text>
</comment>
<dbReference type="EMBL" id="CAFAZW010000008">
    <property type="protein sequence ID" value="CAB4841956.1"/>
    <property type="molecule type" value="Genomic_DNA"/>
</dbReference>
<dbReference type="Pfam" id="PF00456">
    <property type="entry name" value="Transketolase_N"/>
    <property type="match status" value="1"/>
</dbReference>
<evidence type="ECO:0000313" key="12">
    <source>
        <dbReference type="EMBL" id="CAB4974969.1"/>
    </source>
</evidence>
<feature type="domain" description="Transketolase N-terminal" evidence="4">
    <location>
        <begin position="11"/>
        <end position="258"/>
    </location>
</feature>
<evidence type="ECO:0000256" key="1">
    <source>
        <dbReference type="ARBA" id="ARBA00001964"/>
    </source>
</evidence>
<dbReference type="EMBL" id="CAFAAN010000008">
    <property type="protein sequence ID" value="CAB4806625.1"/>
    <property type="molecule type" value="Genomic_DNA"/>
</dbReference>
<dbReference type="PANTHER" id="PTHR47514:SF1">
    <property type="entry name" value="TRANSKETOLASE N-TERMINAL SECTION-RELATED"/>
    <property type="match status" value="1"/>
</dbReference>
<dbReference type="CDD" id="cd02012">
    <property type="entry name" value="TPP_TK"/>
    <property type="match status" value="1"/>
</dbReference>
<dbReference type="EMBL" id="CAEZZH010000007">
    <property type="protein sequence ID" value="CAB4755631.1"/>
    <property type="molecule type" value="Genomic_DNA"/>
</dbReference>
<dbReference type="EMBL" id="CAFBPO010000010">
    <property type="protein sequence ID" value="CAB5023079.1"/>
    <property type="molecule type" value="Genomic_DNA"/>
</dbReference>
<sequence>MSIDTQQISDLAREIRIQILHTIKGAGMGHIGGDFSVTDILATLFGSVLNVDPKDPNKSDRDRLILSKGHAAVALYSTLALRGFFPVEDLKTFAQPLSKLNGHPNRNKVPGVESNTGPLGHGFPIAVGTAIGAQLAKNGSRSFVIMGDGELQEGSNWEAAMFAGHRKLTNLIAVIDRNGFQQGSPTSKTNELDPLDKKFESFGWEVRVVGGHDYAALHKALTDPQTKPRAVIAQTTKGKGVDFMEGKAEWHHKVPSAEQYEAALLQLGQQ</sequence>
<protein>
    <submittedName>
        <fullName evidence="9">Unannotated protein</fullName>
    </submittedName>
</protein>
<dbReference type="EMBL" id="CAEZUM010000028">
    <property type="protein sequence ID" value="CAB4599128.1"/>
    <property type="molecule type" value="Genomic_DNA"/>
</dbReference>
<evidence type="ECO:0000313" key="5">
    <source>
        <dbReference type="EMBL" id="CAB4599128.1"/>
    </source>
</evidence>
<evidence type="ECO:0000256" key="3">
    <source>
        <dbReference type="ARBA" id="ARBA00023052"/>
    </source>
</evidence>
<dbReference type="InterPro" id="IPR005474">
    <property type="entry name" value="Transketolase_N"/>
</dbReference>
<dbReference type="SUPFAM" id="SSF52518">
    <property type="entry name" value="Thiamin diphosphate-binding fold (THDP-binding)"/>
    <property type="match status" value="1"/>
</dbReference>
<evidence type="ECO:0000313" key="6">
    <source>
        <dbReference type="EMBL" id="CAB4665527.1"/>
    </source>
</evidence>
<dbReference type="AlphaFoldDB" id="A0A6J6YDV9"/>
<name>A0A6J6YDV9_9ZZZZ</name>
<dbReference type="InterPro" id="IPR029061">
    <property type="entry name" value="THDP-binding"/>
</dbReference>
<evidence type="ECO:0000313" key="13">
    <source>
        <dbReference type="EMBL" id="CAB5023079.1"/>
    </source>
</evidence>
<evidence type="ECO:0000259" key="4">
    <source>
        <dbReference type="Pfam" id="PF00456"/>
    </source>
</evidence>
<dbReference type="EMBL" id="CAFBOO010000001">
    <property type="protein sequence ID" value="CAB4974969.1"/>
    <property type="molecule type" value="Genomic_DNA"/>
</dbReference>
<keyword evidence="3" id="KW-0786">Thiamine pyrophosphate</keyword>